<dbReference type="InterPro" id="IPR011992">
    <property type="entry name" value="EF-hand-dom_pair"/>
</dbReference>
<protein>
    <submittedName>
        <fullName evidence="6">Uncharacterized protein</fullName>
    </submittedName>
</protein>
<dbReference type="PROSITE" id="PS51160">
    <property type="entry name" value="ACYLPHOSPHATASE_3"/>
    <property type="match status" value="1"/>
</dbReference>
<feature type="compositionally biased region" description="Basic and acidic residues" evidence="3">
    <location>
        <begin position="1555"/>
        <end position="1567"/>
    </location>
</feature>
<evidence type="ECO:0000256" key="3">
    <source>
        <dbReference type="SAM" id="MobiDB-lite"/>
    </source>
</evidence>
<dbReference type="InterPro" id="IPR001792">
    <property type="entry name" value="Acylphosphatase-like_dom"/>
</dbReference>
<comment type="caution">
    <text evidence="6">The sequence shown here is derived from an EMBL/GenBank/DDBJ whole genome shotgun (WGS) entry which is preliminary data.</text>
</comment>
<dbReference type="InterPro" id="IPR003018">
    <property type="entry name" value="GAF"/>
</dbReference>
<dbReference type="Gene3D" id="1.20.890.10">
    <property type="entry name" value="cAMP-dependent protein kinase regulatory subunit, dimerization-anchoring domain"/>
    <property type="match status" value="1"/>
</dbReference>
<dbReference type="PROSITE" id="PS50222">
    <property type="entry name" value="EF_HAND_2"/>
    <property type="match status" value="1"/>
</dbReference>
<name>A0AAD9KPM9_RIDPI</name>
<proteinExistence type="predicted"/>
<reference evidence="6" key="1">
    <citation type="journal article" date="2023" name="Mol. Biol. Evol.">
        <title>Third-Generation Sequencing Reveals the Adaptive Role of the Epigenome in Three Deep-Sea Polychaetes.</title>
        <authorList>
            <person name="Perez M."/>
            <person name="Aroh O."/>
            <person name="Sun Y."/>
            <person name="Lan Y."/>
            <person name="Juniper S.K."/>
            <person name="Young C.R."/>
            <person name="Angers B."/>
            <person name="Qian P.Y."/>
        </authorList>
    </citation>
    <scope>NUCLEOTIDE SEQUENCE</scope>
    <source>
        <strain evidence="6">R07B-5</strain>
    </source>
</reference>
<evidence type="ECO:0000313" key="7">
    <source>
        <dbReference type="Proteomes" id="UP001209878"/>
    </source>
</evidence>
<evidence type="ECO:0000313" key="6">
    <source>
        <dbReference type="EMBL" id="KAK2175353.1"/>
    </source>
</evidence>
<dbReference type="GO" id="GO:0005509">
    <property type="term" value="F:calcium ion binding"/>
    <property type="evidence" value="ECO:0007669"/>
    <property type="project" value="InterPro"/>
</dbReference>
<feature type="compositionally biased region" description="Basic and acidic residues" evidence="3">
    <location>
        <begin position="286"/>
        <end position="295"/>
    </location>
</feature>
<dbReference type="PANTHER" id="PTHR46788:SF1">
    <property type="entry name" value="EF-HAND CALCIUM-BINDING DOMAIN-CONTAINING PROTEIN 5"/>
    <property type="match status" value="1"/>
</dbReference>
<dbReference type="Gene3D" id="3.30.450.40">
    <property type="match status" value="1"/>
</dbReference>
<dbReference type="SUPFAM" id="SSF47473">
    <property type="entry name" value="EF-hand"/>
    <property type="match status" value="1"/>
</dbReference>
<dbReference type="CDD" id="cd22968">
    <property type="entry name" value="DD_EFCAB5"/>
    <property type="match status" value="1"/>
</dbReference>
<feature type="compositionally biased region" description="Basic and acidic residues" evidence="3">
    <location>
        <begin position="628"/>
        <end position="738"/>
    </location>
</feature>
<dbReference type="Pfam" id="PF01590">
    <property type="entry name" value="GAF"/>
    <property type="match status" value="1"/>
</dbReference>
<feature type="region of interest" description="Disordered" evidence="3">
    <location>
        <begin position="286"/>
        <end position="310"/>
    </location>
</feature>
<dbReference type="PROSITE" id="PS00018">
    <property type="entry name" value="EF_HAND_1"/>
    <property type="match status" value="1"/>
</dbReference>
<dbReference type="EMBL" id="JAODUO010000735">
    <property type="protein sequence ID" value="KAK2175353.1"/>
    <property type="molecule type" value="Genomic_DNA"/>
</dbReference>
<feature type="region of interest" description="Disordered" evidence="3">
    <location>
        <begin position="537"/>
        <end position="761"/>
    </location>
</feature>
<feature type="region of interest" description="Disordered" evidence="3">
    <location>
        <begin position="773"/>
        <end position="793"/>
    </location>
</feature>
<dbReference type="Gene3D" id="1.10.238.10">
    <property type="entry name" value="EF-hand"/>
    <property type="match status" value="1"/>
</dbReference>
<evidence type="ECO:0000256" key="1">
    <source>
        <dbReference type="ARBA" id="ARBA00022837"/>
    </source>
</evidence>
<dbReference type="SUPFAM" id="SSF55781">
    <property type="entry name" value="GAF domain-like"/>
    <property type="match status" value="1"/>
</dbReference>
<gene>
    <name evidence="6" type="ORF">NP493_735g02009</name>
</gene>
<feature type="domain" description="EF-hand" evidence="4">
    <location>
        <begin position="880"/>
        <end position="915"/>
    </location>
</feature>
<dbReference type="Proteomes" id="UP001209878">
    <property type="component" value="Unassembled WGS sequence"/>
</dbReference>
<dbReference type="Gene3D" id="1.20.920.60">
    <property type="match status" value="1"/>
</dbReference>
<dbReference type="InterPro" id="IPR018247">
    <property type="entry name" value="EF_Hand_1_Ca_BS"/>
</dbReference>
<feature type="compositionally biased region" description="Basic and acidic residues" evidence="3">
    <location>
        <begin position="1531"/>
        <end position="1540"/>
    </location>
</feature>
<feature type="region of interest" description="Disordered" evidence="3">
    <location>
        <begin position="1781"/>
        <end position="1817"/>
    </location>
</feature>
<accession>A0AAD9KPM9</accession>
<organism evidence="6 7">
    <name type="scientific">Ridgeia piscesae</name>
    <name type="common">Tubeworm</name>
    <dbReference type="NCBI Taxonomy" id="27915"/>
    <lineage>
        <taxon>Eukaryota</taxon>
        <taxon>Metazoa</taxon>
        <taxon>Spiralia</taxon>
        <taxon>Lophotrochozoa</taxon>
        <taxon>Annelida</taxon>
        <taxon>Polychaeta</taxon>
        <taxon>Sedentaria</taxon>
        <taxon>Canalipalpata</taxon>
        <taxon>Sabellida</taxon>
        <taxon>Siboglinidae</taxon>
        <taxon>Ridgeia</taxon>
    </lineage>
</organism>
<feature type="compositionally biased region" description="Gly residues" evidence="3">
    <location>
        <begin position="296"/>
        <end position="309"/>
    </location>
</feature>
<dbReference type="InterPro" id="IPR029016">
    <property type="entry name" value="GAF-like_dom_sf"/>
</dbReference>
<sequence length="1817" mass="203803">MAELSGSVSSHSFTVGSPGRLGRRSTEFSTTLLDEHLALRPAPGEKLTPMPTYMEPVTKSAGRRWGKLHEDHMLSKLRKRKALKSEQNKTIKANAIRSVKKLPTEVLVMDWMKEQLHTLEARVYLIENLLPTLILGLEKLLVEVEKRGVGDLDTPDFRFNPLNFLAQYLMRNNPRYSNFSEASPYIHGLRLICEEMKKDLFDYDSNRSLPFPVKEQALKLFVCRSLSVMKVEARRRRKQRELQRSQVHTEKKRRMKALVEQYSEWSDGLVTGGTIDLALVGAGERKRGKVGERRGNGAGEGGEKGGVQGKEGRVEGWVQGKEGRVEGWVQGKEGRVEGWVQGKEGRVEGWVQGKEGRVEGWVQGKEGRVEGWVQGKEGRVEGWVQGKEGRGMDEETVIIQNTLRSFIEITEQYPAELREVTARMAELLDPTDDSDISLSVREYTTYMKKFIVDIPSEVFDHLMTHLSQCAREYKAKVKREHRRTKLTQLFGFCDHTGVGLVDRHRILNLFEIFYDKAVDDIRNVLRNPRKWPMLEVTEVTSDDDDGDDDKQNPKFFDNNEDVTEATKDSTQVSVPLPEVTDPDRQRDDLGEQGEDEPAVKAFPTSEGGEPVDGKKGEADGPTEGEPSEEPKAEAEAKEDSAEKTTKDEEDAETIKVEAAKTDEEEKTEEDKKDEVKEEVKEEVKDEKTNEVKEEVKDEKTNEVKEEVKDEKTNEVKEEVKDEKTDEVKEEVKQEEEKPSVVAEAKPVDDQLQPVLPPGGTDIERALDAEDVKDISGSDEKPPLTQQSRVSFAEGTTFEKGDRALLTSHGSRSQSQASAFDENTLNESQFVQLTETFLSNDPDYEGLFVRLLQFVKEGYVETEEERMDRLVKARGDLKSAKQKALLNSLFEMWDNDGSGMLDIEEVEATVKKYKNGMEVDAITKAKKEIKKKIKLHQDNRINKREFREFIFRVVGMMPGTDEFDYFVDFLLSNVERSYAERVRGEARKKWLQQIVSAAEMSAASMDPVYKVLFKALYKDAEAHGGSKVISAYIALLEKNDVAPKRGGFMLRYVASTPSDAMYLLGRALFPDMKGISFACVETAKPIHVPKVANHGNIHFWNLDRLVEERNGSFIVIPLKDRNKRVFGVLGIDTMNDPHSRALFITHEIQFFQGVAKAFSIAYHHVDVRLKTMRISESAISWIRRRSPHVSQVTVYMVEPDGRNQDFVLRKMMDTNERGVAVAQKSPPRLERKDNLFRDYLFKCVDNSETISADAYGERHLAVPLRDYEGWAIVVVDISIMEVKELPRIESREVMKMLKLLQMAYKEIFREAIEGEKTYMLEGEKESDNNRTGIMFDRLMLMELRDNVNKLDTTAYAELKSYKEPPEVVHLILKSVLAIFHHSLALEGYFDNWNQCKQYVKPQLNQMIINYDPTAVEPMHDPVPLELINGYLDSVPHGTVAKHGSMPAQFLYNWVFVCVSLIEHSRKMRAGRPQVITEELAARKRTKILEDLASAGGEGEENEEEPDVKKEDDTAAEPEGDGASEGKLTSGESETKEKDKSEVVGSQDKVKVVGSQEKAKSEVVESQDKVKVVGSQEKAKSEVVGSQDKVKVVGSQEKAKSEVVGSQDTVKVVGSQEKAKSEVVGSQEKVKVVGSQEKAKSEVVGSQDKVKVVGSQEKAKSEVVGSQDKVKVVGSQEKAKSEVVGSQDKVKVVGSQEKAKSEVVGSQDKVKVVGSQEKAKSEVVGSQDKVKVVGSQEKAKSEVVGSQDKVKVVGSQEKAKSEVVGSQDKVKVVGSQEKAKSEVVGSQEKVKAVGSLEKAKSESVGKSGKSESSGESGKS</sequence>
<feature type="compositionally biased region" description="Polar residues" evidence="3">
    <location>
        <begin position="1"/>
        <end position="15"/>
    </location>
</feature>
<evidence type="ECO:0000256" key="2">
    <source>
        <dbReference type="PROSITE-ProRule" id="PRU00520"/>
    </source>
</evidence>
<evidence type="ECO:0000259" key="5">
    <source>
        <dbReference type="PROSITE" id="PS51160"/>
    </source>
</evidence>
<feature type="region of interest" description="Disordered" evidence="3">
    <location>
        <begin position="1"/>
        <end position="24"/>
    </location>
</feature>
<dbReference type="InterPro" id="IPR002048">
    <property type="entry name" value="EF_hand_dom"/>
</dbReference>
<comment type="caution">
    <text evidence="2">Lacks conserved residue(s) required for the propagation of feature annotation.</text>
</comment>
<feature type="compositionally biased region" description="Low complexity" evidence="3">
    <location>
        <begin position="1802"/>
        <end position="1817"/>
    </location>
</feature>
<feature type="region of interest" description="Disordered" evidence="3">
    <location>
        <begin position="1490"/>
        <end position="1567"/>
    </location>
</feature>
<dbReference type="PANTHER" id="PTHR46788">
    <property type="entry name" value="EF-HAND CALCIUM-BINDING DOMAIN-CONTAINING PROTEIN 5"/>
    <property type="match status" value="1"/>
</dbReference>
<keyword evidence="7" id="KW-1185">Reference proteome</keyword>
<evidence type="ECO:0000259" key="4">
    <source>
        <dbReference type="PROSITE" id="PS50222"/>
    </source>
</evidence>
<feature type="domain" description="Acylphosphatase-like" evidence="5">
    <location>
        <begin position="342"/>
        <end position="442"/>
    </location>
</feature>
<keyword evidence="1" id="KW-0106">Calcium</keyword>